<proteinExistence type="predicted"/>
<organism evidence="1 2">
    <name type="scientific">Paenibacillus mesotrionivorans</name>
    <dbReference type="NCBI Taxonomy" id="3160968"/>
    <lineage>
        <taxon>Bacteria</taxon>
        <taxon>Bacillati</taxon>
        <taxon>Bacillota</taxon>
        <taxon>Bacilli</taxon>
        <taxon>Bacillales</taxon>
        <taxon>Paenibacillaceae</taxon>
        <taxon>Paenibacillus</taxon>
    </lineage>
</organism>
<keyword evidence="2" id="KW-1185">Reference proteome</keyword>
<name>A0ACC7P9L7_9BACL</name>
<comment type="caution">
    <text evidence="1">The sequence shown here is derived from an EMBL/GenBank/DDBJ whole genome shotgun (WGS) entry which is preliminary data.</text>
</comment>
<dbReference type="EMBL" id="JBJURJ010000016">
    <property type="protein sequence ID" value="MFM9331047.1"/>
    <property type="molecule type" value="Genomic_DNA"/>
</dbReference>
<dbReference type="Proteomes" id="UP001631969">
    <property type="component" value="Unassembled WGS sequence"/>
</dbReference>
<sequence>MKPNQLECIETDVLIAGGGTSGCLAALAAAEEGARVVLVESDSALGGVATRGGIHRYYYGSPGGLQELVDRRTEEIARVFGGKTKGFHPEAKRAALSALCAERGVQVFLNTVVNGVAMSGTTVSGVRAASPWGQLRITAKVTVDCTGNGSVVRMAGGTLRYGRELDGIYHNYSYIPRGLQNGVLGYDNLDAGWVDPYDPWDVTRAFFRGREWVAEACQQGSRYFGLSAMLGLREGGRIEGDTTIRLADYIEDTPSPEVITRSYSHLDNHGFDTGNESGFSQLWISVLGLFTKGLWCDIPYGSLLPRGLEGILVGGRALSVDRDVSMGVRMQKDMHKVGEAAGVAAAISIQSRVSPRELDRRALQRRLLERGVLEQTDLERKQGRNLRFTQGPLAHIDLEEIKAAPESILRDLVQALGTGEGWKAVWLLAHKAGPRASVIRALTRKLQEDIPIEERMMAAITLCLMGSHEAVPFLLELIRCKEKTKLSDHPKCVPFWVAGFVLLRLLKSRAALQQALKALEETESSVIHTFLLDYLSVLLPDMSQDEQNRTASVLFRYLQRTELGADYLMHGERPESLHWSLELRGAILLKRLGREAPVPDVWREAEADPRRYVGRAAEYLLNPALASRVHASQEINLGEYDAAVIGGSVAGVVCAAKLAGRGLRVVLVESSGSLLTEITRARRTQWSITAQASPDSTSGQLLQALLKAGAYRNGELEPVLVQLAADRYIQSSGTLVLFEALYQKAVPDPQEPGHTLIYLALKNGTGTLRVRHAVFHGSPIEAPKPSASCFTLSAVLVGMVDQQPFTCELPAVQGNVTVQLRQGFYPEEAIMELSWYGEGLSSEGAAMAFVVEAVKELRKLGRIPEEASLAYIADIPWQEPKVGNNRGAEHLFSLQSLLQTGEDMADRILGLPN</sequence>
<reference evidence="1" key="1">
    <citation type="submission" date="2024-12" db="EMBL/GenBank/DDBJ databases">
        <authorList>
            <person name="Wu N."/>
        </authorList>
    </citation>
    <scope>NUCLEOTIDE SEQUENCE</scope>
    <source>
        <strain evidence="1">P15</strain>
    </source>
</reference>
<protein>
    <submittedName>
        <fullName evidence="1">FAD-dependent oxidoreductase</fullName>
    </submittedName>
</protein>
<accession>A0ACC7P9L7</accession>
<evidence type="ECO:0000313" key="2">
    <source>
        <dbReference type="Proteomes" id="UP001631969"/>
    </source>
</evidence>
<evidence type="ECO:0000313" key="1">
    <source>
        <dbReference type="EMBL" id="MFM9331047.1"/>
    </source>
</evidence>
<gene>
    <name evidence="1" type="ORF">ACI1P1_22395</name>
</gene>